<dbReference type="EC" id="3.1.3.48" evidence="1"/>
<evidence type="ECO:0000313" key="5">
    <source>
        <dbReference type="RefSeq" id="XP_010781854.1"/>
    </source>
</evidence>
<dbReference type="Proteomes" id="UP000504611">
    <property type="component" value="Unplaced"/>
</dbReference>
<keyword evidence="2" id="KW-0904">Protein phosphatase</keyword>
<dbReference type="AlphaFoldDB" id="A0A6I9NVB0"/>
<organism evidence="4 5">
    <name type="scientific">Notothenia coriiceps</name>
    <name type="common">black rockcod</name>
    <dbReference type="NCBI Taxonomy" id="8208"/>
    <lineage>
        <taxon>Eukaryota</taxon>
        <taxon>Metazoa</taxon>
        <taxon>Chordata</taxon>
        <taxon>Craniata</taxon>
        <taxon>Vertebrata</taxon>
        <taxon>Euteleostomi</taxon>
        <taxon>Actinopterygii</taxon>
        <taxon>Neopterygii</taxon>
        <taxon>Teleostei</taxon>
        <taxon>Neoteleostei</taxon>
        <taxon>Acanthomorphata</taxon>
        <taxon>Eupercaria</taxon>
        <taxon>Perciformes</taxon>
        <taxon>Notothenioidei</taxon>
        <taxon>Nototheniidae</taxon>
        <taxon>Notothenia</taxon>
    </lineage>
</organism>
<dbReference type="GO" id="GO:0004725">
    <property type="term" value="F:protein tyrosine phosphatase activity"/>
    <property type="evidence" value="ECO:0007669"/>
    <property type="project" value="UniProtKB-EC"/>
</dbReference>
<dbReference type="SMART" id="SM00194">
    <property type="entry name" value="PTPc"/>
    <property type="match status" value="1"/>
</dbReference>
<dbReference type="Gene3D" id="3.90.190.10">
    <property type="entry name" value="Protein tyrosine phosphatase superfamily"/>
    <property type="match status" value="1"/>
</dbReference>
<sequence length="174" mass="19750">MISPPPPPPPPPQTLNSVTPHLDVEECSISLMPRNREKNRSMDVLPPDRSLAFLVTAEGEGSNYINAALADSFLRPAAFVVTPHPLPGTTTDFWRLLYDYGCTSVVMLNQLNQSNSAWPCLQYWPEPGLQQFGPMTVELLTRTADDDVIIRLFRVQNITRVREEHIMKIKYRFN</sequence>
<proteinExistence type="predicted"/>
<evidence type="ECO:0000313" key="4">
    <source>
        <dbReference type="Proteomes" id="UP000504611"/>
    </source>
</evidence>
<name>A0A6I9NVB0_9TELE</name>
<dbReference type="Pfam" id="PF00102">
    <property type="entry name" value="Y_phosphatase"/>
    <property type="match status" value="1"/>
</dbReference>
<dbReference type="RefSeq" id="XP_010781854.1">
    <property type="nucleotide sequence ID" value="XM_010783552.1"/>
</dbReference>
<evidence type="ECO:0000256" key="1">
    <source>
        <dbReference type="ARBA" id="ARBA00013064"/>
    </source>
</evidence>
<dbReference type="InterPro" id="IPR000242">
    <property type="entry name" value="PTP_cat"/>
</dbReference>
<dbReference type="PANTHER" id="PTHR19134:SF561">
    <property type="entry name" value="PROTEIN TYROSINE PHOSPHATASE 36E, ISOFORM A"/>
    <property type="match status" value="1"/>
</dbReference>
<evidence type="ECO:0000259" key="3">
    <source>
        <dbReference type="PROSITE" id="PS50055"/>
    </source>
</evidence>
<dbReference type="GeneID" id="104956109"/>
<dbReference type="SUPFAM" id="SSF52799">
    <property type="entry name" value="(Phosphotyrosine protein) phosphatases II"/>
    <property type="match status" value="1"/>
</dbReference>
<dbReference type="InterPro" id="IPR050348">
    <property type="entry name" value="Protein-Tyr_Phosphatase"/>
</dbReference>
<dbReference type="PROSITE" id="PS50055">
    <property type="entry name" value="TYR_PHOSPHATASE_PTP"/>
    <property type="match status" value="1"/>
</dbReference>
<dbReference type="PANTHER" id="PTHR19134">
    <property type="entry name" value="RECEPTOR-TYPE TYROSINE-PROTEIN PHOSPHATASE"/>
    <property type="match status" value="1"/>
</dbReference>
<keyword evidence="4" id="KW-1185">Reference proteome</keyword>
<protein>
    <recommendedName>
        <fullName evidence="1">protein-tyrosine-phosphatase</fullName>
        <ecNumber evidence="1">3.1.3.48</ecNumber>
    </recommendedName>
</protein>
<accession>A0A6I9NVB0</accession>
<dbReference type="OrthoDB" id="10253954at2759"/>
<dbReference type="KEGG" id="ncc:104956109"/>
<dbReference type="InterPro" id="IPR029021">
    <property type="entry name" value="Prot-tyrosine_phosphatase-like"/>
</dbReference>
<keyword evidence="2" id="KW-0378">Hydrolase</keyword>
<feature type="domain" description="Tyrosine-protein phosphatase" evidence="3">
    <location>
        <begin position="13"/>
        <end position="174"/>
    </location>
</feature>
<gene>
    <name evidence="5" type="primary">LOC104956109</name>
</gene>
<reference evidence="5" key="1">
    <citation type="submission" date="2025-08" db="UniProtKB">
        <authorList>
            <consortium name="RefSeq"/>
        </authorList>
    </citation>
    <scope>IDENTIFICATION</scope>
    <source>
        <tissue evidence="5">Muscle</tissue>
    </source>
</reference>
<evidence type="ECO:0000256" key="2">
    <source>
        <dbReference type="ARBA" id="ARBA00022912"/>
    </source>
</evidence>